<keyword evidence="2" id="KW-1185">Reference proteome</keyword>
<organism evidence="1 2">
    <name type="scientific">Desulfobulbus propionicus (strain ATCC 33891 / DSM 2032 / VKM B-1956 / 1pr3)</name>
    <dbReference type="NCBI Taxonomy" id="577650"/>
    <lineage>
        <taxon>Bacteria</taxon>
        <taxon>Pseudomonadati</taxon>
        <taxon>Thermodesulfobacteriota</taxon>
        <taxon>Desulfobulbia</taxon>
        <taxon>Desulfobulbales</taxon>
        <taxon>Desulfobulbaceae</taxon>
        <taxon>Desulfobulbus</taxon>
    </lineage>
</organism>
<dbReference type="AlphaFoldDB" id="A0A7U4DPX0"/>
<evidence type="ECO:0000313" key="2">
    <source>
        <dbReference type="Proteomes" id="UP000006365"/>
    </source>
</evidence>
<proteinExistence type="predicted"/>
<evidence type="ECO:0000313" key="1">
    <source>
        <dbReference type="EMBL" id="ADW18502.1"/>
    </source>
</evidence>
<dbReference type="Proteomes" id="UP000006365">
    <property type="component" value="Chromosome"/>
</dbReference>
<protein>
    <submittedName>
        <fullName evidence="1">Uncharacterized protein</fullName>
    </submittedName>
</protein>
<dbReference type="RefSeq" id="WP_015725039.1">
    <property type="nucleotide sequence ID" value="NC_014972.1"/>
</dbReference>
<sequence>MAKMNKKMAAALAAVNAYLMQEEEAAYQAQLLAAKSVAPAGPSLWAIAGRQDIMNFRRLIQMKAF</sequence>
<accession>A0A7U4DPX0</accession>
<name>A0A7U4DPX0_DESPD</name>
<reference evidence="1 2" key="1">
    <citation type="journal article" date="2011" name="Stand. Genomic Sci.">
        <title>Complete genome sequence of Desulfobulbus propionicus type strain (1pr3).</title>
        <authorList>
            <person name="Pagani I."/>
            <person name="Lapidus A."/>
            <person name="Nolan M."/>
            <person name="Lucas S."/>
            <person name="Hammon N."/>
            <person name="Deshpande S."/>
            <person name="Cheng J.F."/>
            <person name="Chertkov O."/>
            <person name="Davenport K."/>
            <person name="Tapia R."/>
            <person name="Han C."/>
            <person name="Goodwin L."/>
            <person name="Pitluck S."/>
            <person name="Liolios K."/>
            <person name="Mavromatis K."/>
            <person name="Ivanova N."/>
            <person name="Mikhailova N."/>
            <person name="Pati A."/>
            <person name="Chen A."/>
            <person name="Palaniappan K."/>
            <person name="Land M."/>
            <person name="Hauser L."/>
            <person name="Chang Y.J."/>
            <person name="Jeffries C.D."/>
            <person name="Detter J.C."/>
            <person name="Brambilla E."/>
            <person name="Kannan K.P."/>
            <person name="Djao O.D."/>
            <person name="Rohde M."/>
            <person name="Pukall R."/>
            <person name="Spring S."/>
            <person name="Goker M."/>
            <person name="Sikorski J."/>
            <person name="Woyke T."/>
            <person name="Bristow J."/>
            <person name="Eisen J.A."/>
            <person name="Markowitz V."/>
            <person name="Hugenholtz P."/>
            <person name="Kyrpides N.C."/>
            <person name="Klenk H.P."/>
        </authorList>
    </citation>
    <scope>NUCLEOTIDE SEQUENCE [LARGE SCALE GENOMIC DNA]</scope>
    <source>
        <strain evidence="2">ATCC 33891 / DSM 2032 / 1pr3</strain>
    </source>
</reference>
<dbReference type="EMBL" id="CP002364">
    <property type="protein sequence ID" value="ADW18502.1"/>
    <property type="molecule type" value="Genomic_DNA"/>
</dbReference>
<dbReference type="KEGG" id="dpr:Despr_2361"/>
<gene>
    <name evidence="1" type="ordered locus">Despr_2361</name>
</gene>